<feature type="transmembrane region" description="Helical" evidence="1">
    <location>
        <begin position="12"/>
        <end position="29"/>
    </location>
</feature>
<evidence type="ECO:0000256" key="1">
    <source>
        <dbReference type="SAM" id="Phobius"/>
    </source>
</evidence>
<sequence length="67" mass="7931">MAIEESEEVKGWRNAFLLLFLVAATFFLLERIVGFQLTFTFLFFSVYLPLVFTGAVYLLHVLRRLRR</sequence>
<keyword evidence="1" id="KW-1133">Transmembrane helix</keyword>
<comment type="caution">
    <text evidence="2">The sequence shown here is derived from an EMBL/GenBank/DDBJ whole genome shotgun (WGS) entry which is preliminary data.</text>
</comment>
<organism evidence="2">
    <name type="scientific">Caldiarchaeum subterraneum</name>
    <dbReference type="NCBI Taxonomy" id="311458"/>
    <lineage>
        <taxon>Archaea</taxon>
        <taxon>Nitrososphaerota</taxon>
        <taxon>Candidatus Caldarchaeales</taxon>
        <taxon>Candidatus Caldarchaeaceae</taxon>
        <taxon>Candidatus Caldarchaeum</taxon>
    </lineage>
</organism>
<protein>
    <submittedName>
        <fullName evidence="2">Uncharacterized protein</fullName>
    </submittedName>
</protein>
<keyword evidence="1" id="KW-0812">Transmembrane</keyword>
<feature type="transmembrane region" description="Helical" evidence="1">
    <location>
        <begin position="41"/>
        <end position="62"/>
    </location>
</feature>
<reference evidence="2" key="1">
    <citation type="journal article" date="2020" name="mSystems">
        <title>Genome- and Community-Level Interaction Insights into Carbon Utilization and Element Cycling Functions of Hydrothermarchaeota in Hydrothermal Sediment.</title>
        <authorList>
            <person name="Zhou Z."/>
            <person name="Liu Y."/>
            <person name="Xu W."/>
            <person name="Pan J."/>
            <person name="Luo Z.H."/>
            <person name="Li M."/>
        </authorList>
    </citation>
    <scope>NUCLEOTIDE SEQUENCE [LARGE SCALE GENOMIC DNA]</scope>
    <source>
        <strain evidence="2">SpSt-1084</strain>
    </source>
</reference>
<dbReference type="AlphaFoldDB" id="A0A7C5YAC5"/>
<dbReference type="EMBL" id="DRXS01000054">
    <property type="protein sequence ID" value="HHR40385.1"/>
    <property type="molecule type" value="Genomic_DNA"/>
</dbReference>
<accession>A0A7C5YAC5</accession>
<evidence type="ECO:0000313" key="2">
    <source>
        <dbReference type="EMBL" id="HHR40385.1"/>
    </source>
</evidence>
<keyword evidence="1" id="KW-0472">Membrane</keyword>
<gene>
    <name evidence="2" type="ORF">ENM42_00990</name>
</gene>
<proteinExistence type="predicted"/>
<name>A0A7C5YAC5_CALS0</name>